<dbReference type="Proteomes" id="UP000275267">
    <property type="component" value="Unassembled WGS sequence"/>
</dbReference>
<dbReference type="InterPro" id="IPR015943">
    <property type="entry name" value="WD40/YVTN_repeat-like_dom_sf"/>
</dbReference>
<dbReference type="InterPro" id="IPR036322">
    <property type="entry name" value="WD40_repeat_dom_sf"/>
</dbReference>
<reference evidence="3" key="1">
    <citation type="journal article" date="2019" name="Nat. Commun.">
        <title>The genome of broomcorn millet.</title>
        <authorList>
            <person name="Zou C."/>
            <person name="Miki D."/>
            <person name="Li D."/>
            <person name="Tang Q."/>
            <person name="Xiao L."/>
            <person name="Rajput S."/>
            <person name="Deng P."/>
            <person name="Jia W."/>
            <person name="Huang R."/>
            <person name="Zhang M."/>
            <person name="Sun Y."/>
            <person name="Hu J."/>
            <person name="Fu X."/>
            <person name="Schnable P.S."/>
            <person name="Li F."/>
            <person name="Zhang H."/>
            <person name="Feng B."/>
            <person name="Zhu X."/>
            <person name="Liu R."/>
            <person name="Schnable J.C."/>
            <person name="Zhu J.-K."/>
            <person name="Zhang H."/>
        </authorList>
    </citation>
    <scope>NUCLEOTIDE SEQUENCE [LARGE SCALE GENOMIC DNA]</scope>
</reference>
<organism evidence="2 3">
    <name type="scientific">Panicum miliaceum</name>
    <name type="common">Proso millet</name>
    <name type="synonym">Broomcorn millet</name>
    <dbReference type="NCBI Taxonomy" id="4540"/>
    <lineage>
        <taxon>Eukaryota</taxon>
        <taxon>Viridiplantae</taxon>
        <taxon>Streptophyta</taxon>
        <taxon>Embryophyta</taxon>
        <taxon>Tracheophyta</taxon>
        <taxon>Spermatophyta</taxon>
        <taxon>Magnoliopsida</taxon>
        <taxon>Liliopsida</taxon>
        <taxon>Poales</taxon>
        <taxon>Poaceae</taxon>
        <taxon>PACMAD clade</taxon>
        <taxon>Panicoideae</taxon>
        <taxon>Panicodae</taxon>
        <taxon>Paniceae</taxon>
        <taxon>Panicinae</taxon>
        <taxon>Panicum</taxon>
        <taxon>Panicum sect. Panicum</taxon>
    </lineage>
</organism>
<dbReference type="PANTHER" id="PTHR13211:SF0">
    <property type="entry name" value="TELOMERASE CAJAL BODY PROTEIN 1"/>
    <property type="match status" value="1"/>
</dbReference>
<evidence type="ECO:0000256" key="1">
    <source>
        <dbReference type="SAM" id="MobiDB-lite"/>
    </source>
</evidence>
<dbReference type="AlphaFoldDB" id="A0A3L6S4T4"/>
<dbReference type="Pfam" id="PF00400">
    <property type="entry name" value="WD40"/>
    <property type="match status" value="3"/>
</dbReference>
<dbReference type="InterPro" id="IPR051150">
    <property type="entry name" value="SWT21/TCAB1_mRNA_Telomere"/>
</dbReference>
<sequence>MAAAEEEAAAAPPDGGAESESAEMSAAGVMEGEEREAAADSTSTDRPPHRLYHFARQFRSVAPATGSGSGENFLKGVKWSPDGSSFLTSSDDNSLRLFYLPEDAYGGAEHVAEAAVGGEDSYGAFLQTQPPVFASTSRDHPIHLWDATSGELRCTYRAYDAMDEIAAALSISFNSTGSKLFAGYNKAIRVFDVHRPGRDFEQYSLLKGGEGPTGIISSISFSLHNGMLAVGSYSQTTAVYAESNMEPLYVLHGQLGGVTQVLFSKDGNYLYTGGRKDPYILCWDIRNTVDIVYKLYRSADTTNQRIYFDIEPCGRHLATGGQDGMVHVYDLQGGQWVTGFQAAADTVNGFSFHPYLPFAVTSSRHRRFGMQDEFEDELNMGADRPMIYIAGGEVRDTADTGPPIMLSVGDAMVVRMDTVIYGESFRFEALRLLPGGGGGWHVVPLPRPLVMRLFSPFDRVSISSYFVKDARVWISVAGEGIFSLDAEEGAWRMDGVPGGD</sequence>
<dbReference type="InterPro" id="IPR012871">
    <property type="entry name" value="DUF1668_ORYSA"/>
</dbReference>
<dbReference type="SUPFAM" id="SSF50978">
    <property type="entry name" value="WD40 repeat-like"/>
    <property type="match status" value="1"/>
</dbReference>
<feature type="compositionally biased region" description="Low complexity" evidence="1">
    <location>
        <begin position="9"/>
        <end position="28"/>
    </location>
</feature>
<dbReference type="OrthoDB" id="239865at2759"/>
<evidence type="ECO:0000313" key="2">
    <source>
        <dbReference type="EMBL" id="RLN15921.1"/>
    </source>
</evidence>
<name>A0A3L6S4T4_PANMI</name>
<dbReference type="STRING" id="4540.A0A3L6S4T4"/>
<evidence type="ECO:0000313" key="3">
    <source>
        <dbReference type="Proteomes" id="UP000275267"/>
    </source>
</evidence>
<dbReference type="InterPro" id="IPR001680">
    <property type="entry name" value="WD40_rpt"/>
</dbReference>
<dbReference type="EMBL" id="PQIB02000005">
    <property type="protein sequence ID" value="RLN15921.1"/>
    <property type="molecule type" value="Genomic_DNA"/>
</dbReference>
<dbReference type="Gene3D" id="2.130.10.10">
    <property type="entry name" value="YVTN repeat-like/Quinoprotein amine dehydrogenase"/>
    <property type="match status" value="1"/>
</dbReference>
<protein>
    <submittedName>
        <fullName evidence="2">Uncharacterized protein</fullName>
    </submittedName>
</protein>
<dbReference type="SMART" id="SM00320">
    <property type="entry name" value="WD40"/>
    <property type="match status" value="6"/>
</dbReference>
<comment type="caution">
    <text evidence="2">The sequence shown here is derived from an EMBL/GenBank/DDBJ whole genome shotgun (WGS) entry which is preliminary data.</text>
</comment>
<feature type="region of interest" description="Disordered" evidence="1">
    <location>
        <begin position="1"/>
        <end position="48"/>
    </location>
</feature>
<gene>
    <name evidence="2" type="ORF">C2845_PM02G04680</name>
</gene>
<accession>A0A3L6S4T4</accession>
<keyword evidence="3" id="KW-1185">Reference proteome</keyword>
<dbReference type="PANTHER" id="PTHR13211">
    <property type="entry name" value="TELOMERASE CAJAL BODY PROTEIN 1"/>
    <property type="match status" value="1"/>
</dbReference>
<dbReference type="Pfam" id="PF07893">
    <property type="entry name" value="DUF1668"/>
    <property type="match status" value="1"/>
</dbReference>
<proteinExistence type="predicted"/>